<dbReference type="AlphaFoldDB" id="A0AAD6ZPU9"/>
<sequence>MLSKRQNRTSTIPPTIQGYRVVGRFFNNSDHIILDTHPYFAFAPNDSLSATSADPLDAGGIWLKQAYSLRDSCLETRCVCSFAFFKWRGPERARGDGRCIMLSQDASVWKDTTPAGVKQLTLALMNTTRDWFLLDVEDGIVRSPLWSYQLGFQNGCMPRPARLRRRLRGPLRRERSL</sequence>
<organism evidence="1 2">
    <name type="scientific">Mycena albidolilacea</name>
    <dbReference type="NCBI Taxonomy" id="1033008"/>
    <lineage>
        <taxon>Eukaryota</taxon>
        <taxon>Fungi</taxon>
        <taxon>Dikarya</taxon>
        <taxon>Basidiomycota</taxon>
        <taxon>Agaricomycotina</taxon>
        <taxon>Agaricomycetes</taxon>
        <taxon>Agaricomycetidae</taxon>
        <taxon>Agaricales</taxon>
        <taxon>Marasmiineae</taxon>
        <taxon>Mycenaceae</taxon>
        <taxon>Mycena</taxon>
    </lineage>
</organism>
<proteinExistence type="predicted"/>
<evidence type="ECO:0000313" key="1">
    <source>
        <dbReference type="EMBL" id="KAJ7334014.1"/>
    </source>
</evidence>
<dbReference type="Proteomes" id="UP001218218">
    <property type="component" value="Unassembled WGS sequence"/>
</dbReference>
<comment type="caution">
    <text evidence="1">The sequence shown here is derived from an EMBL/GenBank/DDBJ whole genome shotgun (WGS) entry which is preliminary data.</text>
</comment>
<dbReference type="EMBL" id="JARIHO010000033">
    <property type="protein sequence ID" value="KAJ7334014.1"/>
    <property type="molecule type" value="Genomic_DNA"/>
</dbReference>
<name>A0AAD6ZPU9_9AGAR</name>
<reference evidence="1" key="1">
    <citation type="submission" date="2023-03" db="EMBL/GenBank/DDBJ databases">
        <title>Massive genome expansion in bonnet fungi (Mycena s.s.) driven by repeated elements and novel gene families across ecological guilds.</title>
        <authorList>
            <consortium name="Lawrence Berkeley National Laboratory"/>
            <person name="Harder C.B."/>
            <person name="Miyauchi S."/>
            <person name="Viragh M."/>
            <person name="Kuo A."/>
            <person name="Thoen E."/>
            <person name="Andreopoulos B."/>
            <person name="Lu D."/>
            <person name="Skrede I."/>
            <person name="Drula E."/>
            <person name="Henrissat B."/>
            <person name="Morin E."/>
            <person name="Kohler A."/>
            <person name="Barry K."/>
            <person name="LaButti K."/>
            <person name="Morin E."/>
            <person name="Salamov A."/>
            <person name="Lipzen A."/>
            <person name="Mereny Z."/>
            <person name="Hegedus B."/>
            <person name="Baldrian P."/>
            <person name="Stursova M."/>
            <person name="Weitz H."/>
            <person name="Taylor A."/>
            <person name="Grigoriev I.V."/>
            <person name="Nagy L.G."/>
            <person name="Martin F."/>
            <person name="Kauserud H."/>
        </authorList>
    </citation>
    <scope>NUCLEOTIDE SEQUENCE</scope>
    <source>
        <strain evidence="1">CBHHK002</strain>
    </source>
</reference>
<keyword evidence="2" id="KW-1185">Reference proteome</keyword>
<evidence type="ECO:0000313" key="2">
    <source>
        <dbReference type="Proteomes" id="UP001218218"/>
    </source>
</evidence>
<gene>
    <name evidence="1" type="ORF">DFH08DRAFT_965772</name>
</gene>
<accession>A0AAD6ZPU9</accession>
<dbReference type="Gene3D" id="3.20.20.80">
    <property type="entry name" value="Glycosidases"/>
    <property type="match status" value="1"/>
</dbReference>
<protein>
    <submittedName>
        <fullName evidence="1">Uncharacterized protein</fullName>
    </submittedName>
</protein>